<reference evidence="8 9" key="1">
    <citation type="submission" date="2019-02" db="EMBL/GenBank/DDBJ databases">
        <title>Deep-cultivation of Planctomycetes and their phenomic and genomic characterization uncovers novel biology.</title>
        <authorList>
            <person name="Wiegand S."/>
            <person name="Jogler M."/>
            <person name="Boedeker C."/>
            <person name="Pinto D."/>
            <person name="Vollmers J."/>
            <person name="Rivas-Marin E."/>
            <person name="Kohn T."/>
            <person name="Peeters S.H."/>
            <person name="Heuer A."/>
            <person name="Rast P."/>
            <person name="Oberbeckmann S."/>
            <person name="Bunk B."/>
            <person name="Jeske O."/>
            <person name="Meyerdierks A."/>
            <person name="Storesund J.E."/>
            <person name="Kallscheuer N."/>
            <person name="Luecker S."/>
            <person name="Lage O.M."/>
            <person name="Pohl T."/>
            <person name="Merkel B.J."/>
            <person name="Hornburger P."/>
            <person name="Mueller R.-W."/>
            <person name="Bruemmer F."/>
            <person name="Labrenz M."/>
            <person name="Spormann A.M."/>
            <person name="Op den Camp H."/>
            <person name="Overmann J."/>
            <person name="Amann R."/>
            <person name="Jetten M.S.M."/>
            <person name="Mascher T."/>
            <person name="Medema M.H."/>
            <person name="Devos D.P."/>
            <person name="Kaster A.-K."/>
            <person name="Ovreas L."/>
            <person name="Rohde M."/>
            <person name="Galperin M.Y."/>
            <person name="Jogler C."/>
        </authorList>
    </citation>
    <scope>NUCLEOTIDE SEQUENCE [LARGE SCALE GENOMIC DNA]</scope>
    <source>
        <strain evidence="8 9">EC9</strain>
    </source>
</reference>
<dbReference type="NCBIfam" id="TIGR02937">
    <property type="entry name" value="sigma70-ECF"/>
    <property type="match status" value="1"/>
</dbReference>
<dbReference type="GO" id="GO:0003677">
    <property type="term" value="F:DNA binding"/>
    <property type="evidence" value="ECO:0007669"/>
    <property type="project" value="UniProtKB-KW"/>
</dbReference>
<dbReference type="GO" id="GO:0006352">
    <property type="term" value="P:DNA-templated transcription initiation"/>
    <property type="evidence" value="ECO:0007669"/>
    <property type="project" value="InterPro"/>
</dbReference>
<dbReference type="NCBIfam" id="TIGR02943">
    <property type="entry name" value="Sig70_famx1"/>
    <property type="match status" value="1"/>
</dbReference>
<dbReference type="PANTHER" id="PTHR43133">
    <property type="entry name" value="RNA POLYMERASE ECF-TYPE SIGMA FACTO"/>
    <property type="match status" value="1"/>
</dbReference>
<dbReference type="RefSeq" id="WP_145341751.1">
    <property type="nucleotide sequence ID" value="NZ_CP036261.1"/>
</dbReference>
<accession>A0A517LU44</accession>
<keyword evidence="5" id="KW-0804">Transcription</keyword>
<evidence type="ECO:0000313" key="8">
    <source>
        <dbReference type="EMBL" id="QDS86148.1"/>
    </source>
</evidence>
<evidence type="ECO:0000256" key="2">
    <source>
        <dbReference type="ARBA" id="ARBA00023015"/>
    </source>
</evidence>
<protein>
    <submittedName>
        <fullName evidence="8">RNA polymerase sigma factor YlaC</fullName>
    </submittedName>
</protein>
<keyword evidence="2" id="KW-0805">Transcription regulation</keyword>
<dbReference type="InterPro" id="IPR013324">
    <property type="entry name" value="RNA_pol_sigma_r3/r4-like"/>
</dbReference>
<sequence length="200" mass="23254">MDIPAEPAPDAPLRPADWVDEHGDYLFRYAVSRLRNAEAAEEVVQQTFLAGLEHVHQFSGKGSERGWLTGILKRKVIDLIRVRQRTENLIDDDGGDPIDQMFDRSGHWKKSVRSTLMQPLDSLEREEFWPILRQCLHRLPANQADAFTLREMEELGTEEICKELAITPSNLWVLLHRARVRLAQCMKTRWNQDRDQVDTR</sequence>
<dbReference type="GO" id="GO:0016987">
    <property type="term" value="F:sigma factor activity"/>
    <property type="evidence" value="ECO:0007669"/>
    <property type="project" value="UniProtKB-KW"/>
</dbReference>
<dbReference type="OrthoDB" id="9803470at2"/>
<dbReference type="Proteomes" id="UP000319557">
    <property type="component" value="Chromosome"/>
</dbReference>
<dbReference type="SUPFAM" id="SSF88946">
    <property type="entry name" value="Sigma2 domain of RNA polymerase sigma factors"/>
    <property type="match status" value="1"/>
</dbReference>
<gene>
    <name evidence="8" type="primary">ylaC</name>
    <name evidence="8" type="ORF">EC9_03070</name>
</gene>
<dbReference type="PANTHER" id="PTHR43133:SF8">
    <property type="entry name" value="RNA POLYMERASE SIGMA FACTOR HI_1459-RELATED"/>
    <property type="match status" value="1"/>
</dbReference>
<feature type="domain" description="RNA polymerase sigma factor 70 region 4 type 2" evidence="7">
    <location>
        <begin position="132"/>
        <end position="182"/>
    </location>
</feature>
<dbReference type="Pfam" id="PF04542">
    <property type="entry name" value="Sigma70_r2"/>
    <property type="match status" value="1"/>
</dbReference>
<keyword evidence="9" id="KW-1185">Reference proteome</keyword>
<comment type="similarity">
    <text evidence="1">Belongs to the sigma-70 factor family. ECF subfamily.</text>
</comment>
<evidence type="ECO:0000313" key="9">
    <source>
        <dbReference type="Proteomes" id="UP000319557"/>
    </source>
</evidence>
<dbReference type="InterPro" id="IPR014289">
    <property type="entry name" value="RNA_pol_sigma-24-rel"/>
</dbReference>
<dbReference type="InterPro" id="IPR013249">
    <property type="entry name" value="RNA_pol_sigma70_r4_t2"/>
</dbReference>
<dbReference type="EMBL" id="CP036261">
    <property type="protein sequence ID" value="QDS86148.1"/>
    <property type="molecule type" value="Genomic_DNA"/>
</dbReference>
<feature type="domain" description="RNA polymerase sigma-70 region 2" evidence="6">
    <location>
        <begin position="19"/>
        <end position="86"/>
    </location>
</feature>
<dbReference type="InterPro" id="IPR007627">
    <property type="entry name" value="RNA_pol_sigma70_r2"/>
</dbReference>
<dbReference type="SUPFAM" id="SSF88659">
    <property type="entry name" value="Sigma3 and sigma4 domains of RNA polymerase sigma factors"/>
    <property type="match status" value="1"/>
</dbReference>
<keyword evidence="4" id="KW-0238">DNA-binding</keyword>
<dbReference type="CDD" id="cd06171">
    <property type="entry name" value="Sigma70_r4"/>
    <property type="match status" value="1"/>
</dbReference>
<dbReference type="Pfam" id="PF08281">
    <property type="entry name" value="Sigma70_r4_2"/>
    <property type="match status" value="1"/>
</dbReference>
<keyword evidence="3" id="KW-0731">Sigma factor</keyword>
<name>A0A517LU44_9BACT</name>
<evidence type="ECO:0000256" key="3">
    <source>
        <dbReference type="ARBA" id="ARBA00023082"/>
    </source>
</evidence>
<evidence type="ECO:0000259" key="6">
    <source>
        <dbReference type="Pfam" id="PF04542"/>
    </source>
</evidence>
<proteinExistence type="inferred from homology"/>
<evidence type="ECO:0000259" key="7">
    <source>
        <dbReference type="Pfam" id="PF08281"/>
    </source>
</evidence>
<organism evidence="8 9">
    <name type="scientific">Rosistilla ulvae</name>
    <dbReference type="NCBI Taxonomy" id="1930277"/>
    <lineage>
        <taxon>Bacteria</taxon>
        <taxon>Pseudomonadati</taxon>
        <taxon>Planctomycetota</taxon>
        <taxon>Planctomycetia</taxon>
        <taxon>Pirellulales</taxon>
        <taxon>Pirellulaceae</taxon>
        <taxon>Rosistilla</taxon>
    </lineage>
</organism>
<dbReference type="Gene3D" id="1.10.1740.10">
    <property type="match status" value="1"/>
</dbReference>
<dbReference type="InterPro" id="IPR036388">
    <property type="entry name" value="WH-like_DNA-bd_sf"/>
</dbReference>
<dbReference type="InterPro" id="IPR039425">
    <property type="entry name" value="RNA_pol_sigma-70-like"/>
</dbReference>
<dbReference type="Gene3D" id="1.10.10.10">
    <property type="entry name" value="Winged helix-like DNA-binding domain superfamily/Winged helix DNA-binding domain"/>
    <property type="match status" value="1"/>
</dbReference>
<dbReference type="InterPro" id="IPR013325">
    <property type="entry name" value="RNA_pol_sigma_r2"/>
</dbReference>
<evidence type="ECO:0000256" key="5">
    <source>
        <dbReference type="ARBA" id="ARBA00023163"/>
    </source>
</evidence>
<evidence type="ECO:0000256" key="1">
    <source>
        <dbReference type="ARBA" id="ARBA00010641"/>
    </source>
</evidence>
<dbReference type="AlphaFoldDB" id="A0A517LU44"/>
<evidence type="ECO:0000256" key="4">
    <source>
        <dbReference type="ARBA" id="ARBA00023125"/>
    </source>
</evidence>
<dbReference type="KEGG" id="ruv:EC9_03070"/>
<dbReference type="InterPro" id="IPR014284">
    <property type="entry name" value="RNA_pol_sigma-70_dom"/>
</dbReference>